<dbReference type="Gene3D" id="1.10.510.10">
    <property type="entry name" value="Transferase(Phosphotransferase) domain 1"/>
    <property type="match status" value="1"/>
</dbReference>
<name>A0A504XMD8_LEIDO</name>
<evidence type="ECO:0000256" key="1">
    <source>
        <dbReference type="ARBA" id="ARBA00022741"/>
    </source>
</evidence>
<keyword evidence="4" id="KW-0418">Kinase</keyword>
<organism evidence="4 5">
    <name type="scientific">Leishmania donovani</name>
    <dbReference type="NCBI Taxonomy" id="5661"/>
    <lineage>
        <taxon>Eukaryota</taxon>
        <taxon>Discoba</taxon>
        <taxon>Euglenozoa</taxon>
        <taxon>Kinetoplastea</taxon>
        <taxon>Metakinetoplastina</taxon>
        <taxon>Trypanosomatida</taxon>
        <taxon>Trypanosomatidae</taxon>
        <taxon>Leishmaniinae</taxon>
        <taxon>Leishmania</taxon>
    </lineage>
</organism>
<dbReference type="InterPro" id="IPR000719">
    <property type="entry name" value="Prot_kinase_dom"/>
</dbReference>
<dbReference type="VEuPathDB" id="TriTrypDB:LDHU3_36.9010"/>
<protein>
    <submittedName>
        <fullName evidence="4">Protein kinase domain family protein</fullName>
    </submittedName>
</protein>
<comment type="caution">
    <text evidence="4">The sequence shown here is derived from an EMBL/GenBank/DDBJ whole genome shotgun (WGS) entry which is preliminary data.</text>
</comment>
<dbReference type="GO" id="GO:0005524">
    <property type="term" value="F:ATP binding"/>
    <property type="evidence" value="ECO:0007669"/>
    <property type="project" value="UniProtKB-KW"/>
</dbReference>
<dbReference type="Proteomes" id="UP000318447">
    <property type="component" value="Unassembled WGS sequence"/>
</dbReference>
<feature type="domain" description="Protein kinase" evidence="3">
    <location>
        <begin position="1"/>
        <end position="269"/>
    </location>
</feature>
<dbReference type="GO" id="GO:0004672">
    <property type="term" value="F:protein kinase activity"/>
    <property type="evidence" value="ECO:0007669"/>
    <property type="project" value="InterPro"/>
</dbReference>
<dbReference type="SMART" id="SM00220">
    <property type="entry name" value="S_TKc"/>
    <property type="match status" value="1"/>
</dbReference>
<dbReference type="EMBL" id="RHLC01000056">
    <property type="protein sequence ID" value="TPP50011.1"/>
    <property type="molecule type" value="Genomic_DNA"/>
</dbReference>
<keyword evidence="4" id="KW-0808">Transferase</keyword>
<dbReference type="PROSITE" id="PS50011">
    <property type="entry name" value="PROTEIN_KINASE_DOM"/>
    <property type="match status" value="1"/>
</dbReference>
<keyword evidence="1" id="KW-0547">Nucleotide-binding</keyword>
<reference evidence="5" key="1">
    <citation type="submission" date="2019-02" db="EMBL/GenBank/DDBJ databases">
        <title>FDA dAtabase for Regulatory Grade micrObial Sequences (FDA-ARGOS): Supporting development and validation of Infectious Disease Dx tests.</title>
        <authorList>
            <person name="Duncan R."/>
            <person name="Fisher C."/>
            <person name="Tallon L."/>
            <person name="Sadzewicz L."/>
            <person name="Sengamalay N."/>
            <person name="Ott S."/>
            <person name="Godinez A."/>
            <person name="Nagaraj S."/>
            <person name="Vavikolanu K."/>
            <person name="Nadendla S."/>
            <person name="Aluvathingal J."/>
            <person name="Sichtig H."/>
        </authorList>
    </citation>
    <scope>NUCLEOTIDE SEQUENCE [LARGE SCALE GENOMIC DNA]</scope>
    <source>
        <strain evidence="5">FDAARGOS_361</strain>
    </source>
</reference>
<dbReference type="VEuPathDB" id="TriTrypDB:LdBPK_366760.1"/>
<dbReference type="InterPro" id="IPR050117">
    <property type="entry name" value="MAPK"/>
</dbReference>
<keyword evidence="2" id="KW-0067">ATP-binding</keyword>
<evidence type="ECO:0000259" key="3">
    <source>
        <dbReference type="PROSITE" id="PS50011"/>
    </source>
</evidence>
<evidence type="ECO:0000313" key="4">
    <source>
        <dbReference type="EMBL" id="TPP50011.1"/>
    </source>
</evidence>
<dbReference type="Pfam" id="PF00069">
    <property type="entry name" value="Pkinase"/>
    <property type="match status" value="1"/>
</dbReference>
<accession>A0A504XMD8</accession>
<proteinExistence type="predicted"/>
<dbReference type="VEuPathDB" id="TriTrypDB:LdCL_360078900"/>
<dbReference type="InterPro" id="IPR011009">
    <property type="entry name" value="Kinase-like_dom_sf"/>
</dbReference>
<gene>
    <name evidence="4" type="ORF">CGC21_34765</name>
</gene>
<dbReference type="AlphaFoldDB" id="A0A504XMD8"/>
<dbReference type="PANTHER" id="PTHR24055">
    <property type="entry name" value="MITOGEN-ACTIVATED PROTEIN KINASE"/>
    <property type="match status" value="1"/>
</dbReference>
<evidence type="ECO:0000256" key="2">
    <source>
        <dbReference type="ARBA" id="ARBA00022840"/>
    </source>
</evidence>
<dbReference type="SUPFAM" id="SSF56112">
    <property type="entry name" value="Protein kinase-like (PK-like)"/>
    <property type="match status" value="1"/>
</dbReference>
<evidence type="ECO:0000313" key="5">
    <source>
        <dbReference type="Proteomes" id="UP000318447"/>
    </source>
</evidence>
<sequence length="269" mass="30149">MTSYGIDGEVEQRYEFSDIGSGATESSGVLSTAARASALPQKANDIDCTVFELIETDLTAIIRKNLLQRDTSASSPISYFAHGFDNEQEFLDLTDYIATRWYRSPEILVKSRAYSTAMDMWAIGCVIGEMLLGHPLFEAETRWITRLIVEAIGVPSDADLIVFNPRGGFRVEALQHPYVAPFVQLVNWRNPRPTTRAALVDEKTDGHQSHRDRLAAEYWARTQAKLNAAQQQRGRQLRRQQRLQATAGTCQLSLCLSARHRCSLGKCIP</sequence>